<dbReference type="InterPro" id="IPR036388">
    <property type="entry name" value="WH-like_DNA-bd_sf"/>
</dbReference>
<sequence>MDAETFKEIILSRYGDMYRVAYAIVRDSDDAQDVVQDAVTRLWVRRQELSGIESPDAYCMAAVRHLCIELLRARRRRPASVDDVDEESAGDCDSHLRVEYADSLSLAERMISTLPASQQKVVRLRSHADCSVDEISTITGLTPANVRQLLSRARRRLKQFANNLL</sequence>
<evidence type="ECO:0000256" key="1">
    <source>
        <dbReference type="ARBA" id="ARBA00010641"/>
    </source>
</evidence>
<dbReference type="InterPro" id="IPR013325">
    <property type="entry name" value="RNA_pol_sigma_r2"/>
</dbReference>
<dbReference type="GO" id="GO:0006352">
    <property type="term" value="P:DNA-templated transcription initiation"/>
    <property type="evidence" value="ECO:0007669"/>
    <property type="project" value="InterPro"/>
</dbReference>
<dbReference type="KEGG" id="pary:A4V02_03025"/>
<proteinExistence type="inferred from homology"/>
<keyword evidence="3" id="KW-0731">Sigma factor</keyword>
<dbReference type="RefSeq" id="WP_068960174.1">
    <property type="nucleotide sequence ID" value="NZ_CAJTAP010000002.1"/>
</dbReference>
<dbReference type="EMBL" id="CP015402">
    <property type="protein sequence ID" value="ANU62795.1"/>
    <property type="molecule type" value="Genomic_DNA"/>
</dbReference>
<dbReference type="InterPro" id="IPR039425">
    <property type="entry name" value="RNA_pol_sigma-70-like"/>
</dbReference>
<evidence type="ECO:0000256" key="2">
    <source>
        <dbReference type="ARBA" id="ARBA00023015"/>
    </source>
</evidence>
<gene>
    <name evidence="8" type="ORF">A4V02_03025</name>
</gene>
<dbReference type="InterPro" id="IPR013324">
    <property type="entry name" value="RNA_pol_sigma_r3/r4-like"/>
</dbReference>
<evidence type="ECO:0000313" key="8">
    <source>
        <dbReference type="EMBL" id="ANU62795.1"/>
    </source>
</evidence>
<reference evidence="9" key="1">
    <citation type="submission" date="2016-04" db="EMBL/GenBank/DDBJ databases">
        <title>Complete Genome Sequences of Twelve Strains of a Stable Defined Moderately Diverse Mouse Microbiota 2 (sDMDMm2).</title>
        <authorList>
            <person name="Uchimura Y."/>
            <person name="Wyss M."/>
            <person name="Brugiroux S."/>
            <person name="Limenitakis J.P."/>
            <person name="Stecher B."/>
            <person name="McCoy K.D."/>
            <person name="Macpherson A.J."/>
        </authorList>
    </citation>
    <scope>NUCLEOTIDE SEQUENCE [LARGE SCALE GENOMIC DNA]</scope>
    <source>
        <strain evidence="9">YL27</strain>
    </source>
</reference>
<keyword evidence="4" id="KW-0238">DNA-binding</keyword>
<keyword evidence="5" id="KW-0804">Transcription</keyword>
<dbReference type="Pfam" id="PF04542">
    <property type="entry name" value="Sigma70_r2"/>
    <property type="match status" value="1"/>
</dbReference>
<dbReference type="Proteomes" id="UP000186351">
    <property type="component" value="Chromosome"/>
</dbReference>
<dbReference type="OrthoDB" id="795989at2"/>
<dbReference type="Gene3D" id="1.10.1740.10">
    <property type="match status" value="1"/>
</dbReference>
<protein>
    <recommendedName>
        <fullName evidence="10">Sigma-70 family RNA polymerase sigma factor</fullName>
    </recommendedName>
</protein>
<organism evidence="8 9">
    <name type="scientific">Muribaculum intestinale</name>
    <dbReference type="NCBI Taxonomy" id="1796646"/>
    <lineage>
        <taxon>Bacteria</taxon>
        <taxon>Pseudomonadati</taxon>
        <taxon>Bacteroidota</taxon>
        <taxon>Bacteroidia</taxon>
        <taxon>Bacteroidales</taxon>
        <taxon>Muribaculaceae</taxon>
        <taxon>Muribaculum</taxon>
    </lineage>
</organism>
<dbReference type="InterPro" id="IPR007627">
    <property type="entry name" value="RNA_pol_sigma70_r2"/>
</dbReference>
<dbReference type="GeneID" id="65535815"/>
<dbReference type="Gene3D" id="1.10.10.10">
    <property type="entry name" value="Winged helix-like DNA-binding domain superfamily/Winged helix DNA-binding domain"/>
    <property type="match status" value="1"/>
</dbReference>
<dbReference type="NCBIfam" id="TIGR02937">
    <property type="entry name" value="sigma70-ECF"/>
    <property type="match status" value="1"/>
</dbReference>
<evidence type="ECO:0000259" key="6">
    <source>
        <dbReference type="Pfam" id="PF04542"/>
    </source>
</evidence>
<evidence type="ECO:0008006" key="10">
    <source>
        <dbReference type="Google" id="ProtNLM"/>
    </source>
</evidence>
<dbReference type="Pfam" id="PF08281">
    <property type="entry name" value="Sigma70_r4_2"/>
    <property type="match status" value="1"/>
</dbReference>
<dbReference type="PANTHER" id="PTHR43133">
    <property type="entry name" value="RNA POLYMERASE ECF-TYPE SIGMA FACTO"/>
    <property type="match status" value="1"/>
</dbReference>
<dbReference type="PANTHER" id="PTHR43133:SF8">
    <property type="entry name" value="RNA POLYMERASE SIGMA FACTOR HI_1459-RELATED"/>
    <property type="match status" value="1"/>
</dbReference>
<evidence type="ECO:0000256" key="5">
    <source>
        <dbReference type="ARBA" id="ARBA00023163"/>
    </source>
</evidence>
<dbReference type="CDD" id="cd06171">
    <property type="entry name" value="Sigma70_r4"/>
    <property type="match status" value="1"/>
</dbReference>
<evidence type="ECO:0000256" key="3">
    <source>
        <dbReference type="ARBA" id="ARBA00023082"/>
    </source>
</evidence>
<evidence type="ECO:0000313" key="9">
    <source>
        <dbReference type="Proteomes" id="UP000186351"/>
    </source>
</evidence>
<evidence type="ECO:0000259" key="7">
    <source>
        <dbReference type="Pfam" id="PF08281"/>
    </source>
</evidence>
<feature type="domain" description="RNA polymerase sigma-70 region 2" evidence="6">
    <location>
        <begin position="14"/>
        <end position="77"/>
    </location>
</feature>
<comment type="similarity">
    <text evidence="1">Belongs to the sigma-70 factor family. ECF subfamily.</text>
</comment>
<evidence type="ECO:0000256" key="4">
    <source>
        <dbReference type="ARBA" id="ARBA00023125"/>
    </source>
</evidence>
<name>A0A1B1S7M1_9BACT</name>
<dbReference type="InterPro" id="IPR013249">
    <property type="entry name" value="RNA_pol_sigma70_r4_t2"/>
</dbReference>
<accession>A0A1Z2XE55</accession>
<keyword evidence="9" id="KW-1185">Reference proteome</keyword>
<dbReference type="SUPFAM" id="SSF88659">
    <property type="entry name" value="Sigma3 and sigma4 domains of RNA polymerase sigma factors"/>
    <property type="match status" value="1"/>
</dbReference>
<dbReference type="STRING" id="1796646.A4V02_03025"/>
<feature type="domain" description="RNA polymerase sigma factor 70 region 4 type 2" evidence="7">
    <location>
        <begin position="108"/>
        <end position="157"/>
    </location>
</feature>
<dbReference type="GO" id="GO:0003677">
    <property type="term" value="F:DNA binding"/>
    <property type="evidence" value="ECO:0007669"/>
    <property type="project" value="UniProtKB-KW"/>
</dbReference>
<accession>A0A1B1S7M1</accession>
<dbReference type="AlphaFoldDB" id="A0A1B1S7M1"/>
<keyword evidence="2" id="KW-0805">Transcription regulation</keyword>
<dbReference type="GO" id="GO:0016987">
    <property type="term" value="F:sigma factor activity"/>
    <property type="evidence" value="ECO:0007669"/>
    <property type="project" value="UniProtKB-KW"/>
</dbReference>
<dbReference type="SUPFAM" id="SSF88946">
    <property type="entry name" value="Sigma2 domain of RNA polymerase sigma factors"/>
    <property type="match status" value="1"/>
</dbReference>
<dbReference type="InterPro" id="IPR014284">
    <property type="entry name" value="RNA_pol_sigma-70_dom"/>
</dbReference>